<dbReference type="EMBL" id="JBJQND010000007">
    <property type="protein sequence ID" value="KAL3871637.1"/>
    <property type="molecule type" value="Genomic_DNA"/>
</dbReference>
<evidence type="ECO:0000313" key="3">
    <source>
        <dbReference type="Proteomes" id="UP001634394"/>
    </source>
</evidence>
<keyword evidence="1" id="KW-0233">DNA recombination</keyword>
<sequence>ICKNAGVQRYTAHSLRATAIQAMSDAGFATRNILFMTDHKHEESLKTYSRRPSTEQKQLISSVLENMANGGQDQS</sequence>
<comment type="caution">
    <text evidence="2">The sequence shown here is derived from an EMBL/GenBank/DDBJ whole genome shotgun (WGS) entry which is preliminary data.</text>
</comment>
<accession>A0ABD3WCK8</accession>
<feature type="non-terminal residue" evidence="2">
    <location>
        <position position="75"/>
    </location>
</feature>
<keyword evidence="3" id="KW-1185">Reference proteome</keyword>
<organism evidence="2 3">
    <name type="scientific">Sinanodonta woodiana</name>
    <name type="common">Chinese pond mussel</name>
    <name type="synonym">Anodonta woodiana</name>
    <dbReference type="NCBI Taxonomy" id="1069815"/>
    <lineage>
        <taxon>Eukaryota</taxon>
        <taxon>Metazoa</taxon>
        <taxon>Spiralia</taxon>
        <taxon>Lophotrochozoa</taxon>
        <taxon>Mollusca</taxon>
        <taxon>Bivalvia</taxon>
        <taxon>Autobranchia</taxon>
        <taxon>Heteroconchia</taxon>
        <taxon>Palaeoheterodonta</taxon>
        <taxon>Unionida</taxon>
        <taxon>Unionoidea</taxon>
        <taxon>Unionidae</taxon>
        <taxon>Unioninae</taxon>
        <taxon>Sinanodonta</taxon>
    </lineage>
</organism>
<name>A0ABD3WCK8_SINWO</name>
<dbReference type="InterPro" id="IPR013762">
    <property type="entry name" value="Integrase-like_cat_sf"/>
</dbReference>
<feature type="non-terminal residue" evidence="2">
    <location>
        <position position="1"/>
    </location>
</feature>
<reference evidence="2 3" key="1">
    <citation type="submission" date="2024-11" db="EMBL/GenBank/DDBJ databases">
        <title>Chromosome-level genome assembly of the freshwater bivalve Anodonta woodiana.</title>
        <authorList>
            <person name="Chen X."/>
        </authorList>
    </citation>
    <scope>NUCLEOTIDE SEQUENCE [LARGE SCALE GENOMIC DNA]</scope>
    <source>
        <strain evidence="2">MN2024</strain>
        <tissue evidence="2">Gills</tissue>
    </source>
</reference>
<dbReference type="Gene3D" id="1.10.443.10">
    <property type="entry name" value="Intergrase catalytic core"/>
    <property type="match status" value="1"/>
</dbReference>
<evidence type="ECO:0000256" key="1">
    <source>
        <dbReference type="ARBA" id="ARBA00023172"/>
    </source>
</evidence>
<dbReference type="GO" id="GO:0006310">
    <property type="term" value="P:DNA recombination"/>
    <property type="evidence" value="ECO:0007669"/>
    <property type="project" value="UniProtKB-KW"/>
</dbReference>
<dbReference type="InterPro" id="IPR011010">
    <property type="entry name" value="DNA_brk_join_enz"/>
</dbReference>
<gene>
    <name evidence="2" type="ORF">ACJMK2_039623</name>
</gene>
<evidence type="ECO:0008006" key="4">
    <source>
        <dbReference type="Google" id="ProtNLM"/>
    </source>
</evidence>
<evidence type="ECO:0000313" key="2">
    <source>
        <dbReference type="EMBL" id="KAL3871637.1"/>
    </source>
</evidence>
<proteinExistence type="predicted"/>
<protein>
    <recommendedName>
        <fullName evidence="4">Tyr recombinase domain-containing protein</fullName>
    </recommendedName>
</protein>
<dbReference type="Proteomes" id="UP001634394">
    <property type="component" value="Unassembled WGS sequence"/>
</dbReference>
<dbReference type="AlphaFoldDB" id="A0ABD3WCK8"/>
<dbReference type="SUPFAM" id="SSF56349">
    <property type="entry name" value="DNA breaking-rejoining enzymes"/>
    <property type="match status" value="1"/>
</dbReference>